<feature type="repeat" description="ANK" evidence="3">
    <location>
        <begin position="1629"/>
        <end position="1663"/>
    </location>
</feature>
<keyword evidence="2 3" id="KW-0040">ANK repeat</keyword>
<dbReference type="InterPro" id="IPR036770">
    <property type="entry name" value="Ankyrin_rpt-contain_sf"/>
</dbReference>
<feature type="repeat" description="ANK" evidence="3">
    <location>
        <begin position="1392"/>
        <end position="1424"/>
    </location>
</feature>
<feature type="domain" description="NACHT" evidence="4">
    <location>
        <begin position="500"/>
        <end position="642"/>
    </location>
</feature>
<keyword evidence="1" id="KW-0677">Repeat</keyword>
<dbReference type="InterPro" id="IPR002110">
    <property type="entry name" value="Ankyrin_rpt"/>
</dbReference>
<feature type="repeat" description="ANK" evidence="3">
    <location>
        <begin position="1596"/>
        <end position="1628"/>
    </location>
</feature>
<dbReference type="PROSITE" id="PS50088">
    <property type="entry name" value="ANK_REPEAT"/>
    <property type="match status" value="12"/>
</dbReference>
<name>A0AA38MC09_9CUCU</name>
<protein>
    <recommendedName>
        <fullName evidence="4">NACHT domain-containing protein</fullName>
    </recommendedName>
</protein>
<dbReference type="SUPFAM" id="SSF52540">
    <property type="entry name" value="P-loop containing nucleoside triphosphate hydrolases"/>
    <property type="match status" value="1"/>
</dbReference>
<dbReference type="SMART" id="SM00248">
    <property type="entry name" value="ANK"/>
    <property type="match status" value="19"/>
</dbReference>
<gene>
    <name evidence="5" type="ORF">Zmor_017355</name>
</gene>
<feature type="repeat" description="ANK" evidence="3">
    <location>
        <begin position="1324"/>
        <end position="1356"/>
    </location>
</feature>
<keyword evidence="6" id="KW-1185">Reference proteome</keyword>
<feature type="repeat" description="ANK" evidence="3">
    <location>
        <begin position="1190"/>
        <end position="1222"/>
    </location>
</feature>
<dbReference type="InterPro" id="IPR007111">
    <property type="entry name" value="NACHT_NTPase"/>
</dbReference>
<dbReference type="Proteomes" id="UP001168821">
    <property type="component" value="Unassembled WGS sequence"/>
</dbReference>
<feature type="repeat" description="ANK" evidence="3">
    <location>
        <begin position="1157"/>
        <end position="1189"/>
    </location>
</feature>
<evidence type="ECO:0000256" key="1">
    <source>
        <dbReference type="ARBA" id="ARBA00022737"/>
    </source>
</evidence>
<evidence type="ECO:0000256" key="2">
    <source>
        <dbReference type="ARBA" id="ARBA00023043"/>
    </source>
</evidence>
<evidence type="ECO:0000256" key="3">
    <source>
        <dbReference type="PROSITE-ProRule" id="PRU00023"/>
    </source>
</evidence>
<proteinExistence type="predicted"/>
<evidence type="ECO:0000259" key="4">
    <source>
        <dbReference type="Pfam" id="PF05729"/>
    </source>
</evidence>
<evidence type="ECO:0000313" key="5">
    <source>
        <dbReference type="EMBL" id="KAJ3651305.1"/>
    </source>
</evidence>
<dbReference type="Gene3D" id="3.40.50.300">
    <property type="entry name" value="P-loop containing nucleotide triphosphate hydrolases"/>
    <property type="match status" value="1"/>
</dbReference>
<dbReference type="InterPro" id="IPR027417">
    <property type="entry name" value="P-loop_NTPase"/>
</dbReference>
<dbReference type="Gene3D" id="1.25.40.20">
    <property type="entry name" value="Ankyrin repeat-containing domain"/>
    <property type="match status" value="4"/>
</dbReference>
<feature type="repeat" description="ANK" evidence="3">
    <location>
        <begin position="1561"/>
        <end position="1595"/>
    </location>
</feature>
<feature type="repeat" description="ANK" evidence="3">
    <location>
        <begin position="1460"/>
        <end position="1492"/>
    </location>
</feature>
<reference evidence="5" key="1">
    <citation type="journal article" date="2023" name="G3 (Bethesda)">
        <title>Whole genome assemblies of Zophobas morio and Tenebrio molitor.</title>
        <authorList>
            <person name="Kaur S."/>
            <person name="Stinson S.A."/>
            <person name="diCenzo G.C."/>
        </authorList>
    </citation>
    <scope>NUCLEOTIDE SEQUENCE</scope>
    <source>
        <strain evidence="5">QUZm001</strain>
    </source>
</reference>
<dbReference type="PANTHER" id="PTHR24198:SF165">
    <property type="entry name" value="ANKYRIN REPEAT-CONTAINING PROTEIN-RELATED"/>
    <property type="match status" value="1"/>
</dbReference>
<feature type="repeat" description="ANK" evidence="3">
    <location>
        <begin position="1493"/>
        <end position="1527"/>
    </location>
</feature>
<evidence type="ECO:0000313" key="6">
    <source>
        <dbReference type="Proteomes" id="UP001168821"/>
    </source>
</evidence>
<dbReference type="SUPFAM" id="SSF48403">
    <property type="entry name" value="Ankyrin repeat"/>
    <property type="match status" value="2"/>
</dbReference>
<comment type="caution">
    <text evidence="5">The sequence shown here is derived from an EMBL/GenBank/DDBJ whole genome shotgun (WGS) entry which is preliminary data.</text>
</comment>
<feature type="repeat" description="ANK" evidence="3">
    <location>
        <begin position="1124"/>
        <end position="1156"/>
    </location>
</feature>
<sequence length="1692" mass="194333">MVLFTNSKLNDEHIGQFKFGKLTPCEQDSLLSTRISKLGGQCYKFEENEDKFKEYGSFFKNLYLYTDQTDAKELKTCTLKMFKAYFKSNETVFREYLHFITQWSMKEGNKFKLNKTWMKYMISLCVFSSSIKPLSFVADGSLDGKRKIFREAVSKFDLTLINKNNFEKITSVWSNAVDDIDDMEEMNKVNYKYQLIENGLETKDSLYDKDTIKVSELMWLLGKSPLVVEGCPQVYETIKICQVQNIIILDNRETFNECVRKSSIDLRHDSTDGQQKPYLFGKLSDLQNHVQLYEEVLKTFTYSLEGQKDVALKYLLEICETSGNYITTDDLVEMVETPLLIGKSKDVLPPSHVERKLTKIVIDVKFLKNITENTIVLVDCVTNVNSFKHFVPNLVISEVSEIEFIQSTIHEQNIYVCGKDFSQDEFSALFKKNVEIQFQHFRYLDNHRLEWIESGNYGQEQKCINELRRFRLQSEFMEYSIREGQYFNQSRQNINIICADAGMGKSTLTKSLKNSSMSTKWIILIYARNHALHFRTHGSNVENFLQYILKNTLRESRNQFHQKVFENMLEQNRIQLIWDGLDEASDATQILILTLVTAFSKKGVKQWLTSRINLRNMLENELGTFARNIKQFSEDEQKEYIKNRLGITDDELNESFNKIRKNIMSFPNYEILSLPLQIYMLTELFLKDKDKYLPLLDGIFTVLDLYEHFVDEKFHVLYNDKKETTLRNEQNIQNFEHEKNTRMNHYKNVAASYYIYNSLIHKIVNEFSFNRTDSFVIKIKNEGDDVGFISRVISKYDVEFIHNSYGEYFAALYLFEHESSKARDKEFISNNRYKNIRFFLDLMLARNSKYLVGVIYKNPTILEEFIHIDLSQKDAIGRDALEVSCAWNKNYPLVKNNILLNDKSFNTKWLINSNEKVVGTLNYGDIAPKFYKFGASGHVCFKKLMIFLPFLIPIFDGNQFGEDYLVAVLYYAIRFDCPIIYECIENSIPLKTTYNNISSRSILGLALFNRSAQILKKLFSEERSHSKWDSVEELSILDSEIDEILSFALHFPEFGIDVPNSKGQSLAHYALEKNLTKTLGSLILREVNTNNKDRNGRRPIHIALEKGHLDFLKRIAQIDVLDEDGRLPLHYACDDGDLGVVEILLKNGAKVDVPNGNNQLPIHYAFQKWHTDIIKLLVCNGAKVNVPDGGGRLPIHYACEHGDLAVVKLLLKKDAEVDVPDENGQLPIHQAFHKWHTDVIKELVSNGAKVDLPDEDGRLPIHYACERGNLNLVALLTTNGAKFDVPDRGGQLPMHYVCKNYFEGYDIILFLFEKGAKLDVPDGNGRLPIHYACEHANLFIVESLVTNGAKFSVPDRGGQLPIHYACRNNLCGYGIIFFLCKNGARVDVPDGDGRLPIHLASERGSSEIVELLVKNGAKFDLPDRDDQLPMHYACRNYDEGCNTILFLYKKHAKVDVPDGNGRLPIHYACERGSIHIVKLLVTIGARIDLADNDGQLPIHYACRNLENGSEIILFLLGRHARVNVPDAGKRLPIHYACESGLLHMVQLLATSVAKFDIPDSDGQLPMHYACRNFENGYEIILFLLEKDAKVDVPDGAGQLPIHYACERGPLQMVQLLVSNGAPINIPDKNGQLPMHYACKNFKNGYEIILLLLEKGARVDIPDEDGRLPMECACEHGNLNVVQLLWREADNMH</sequence>
<dbReference type="PROSITE" id="PS50297">
    <property type="entry name" value="ANK_REP_REGION"/>
    <property type="match status" value="10"/>
</dbReference>
<dbReference type="Pfam" id="PF12796">
    <property type="entry name" value="Ank_2"/>
    <property type="match status" value="5"/>
</dbReference>
<dbReference type="EMBL" id="JALNTZ010000005">
    <property type="protein sequence ID" value="KAJ3651305.1"/>
    <property type="molecule type" value="Genomic_DNA"/>
</dbReference>
<dbReference type="Pfam" id="PF05729">
    <property type="entry name" value="NACHT"/>
    <property type="match status" value="1"/>
</dbReference>
<organism evidence="5 6">
    <name type="scientific">Zophobas morio</name>
    <dbReference type="NCBI Taxonomy" id="2755281"/>
    <lineage>
        <taxon>Eukaryota</taxon>
        <taxon>Metazoa</taxon>
        <taxon>Ecdysozoa</taxon>
        <taxon>Arthropoda</taxon>
        <taxon>Hexapoda</taxon>
        <taxon>Insecta</taxon>
        <taxon>Pterygota</taxon>
        <taxon>Neoptera</taxon>
        <taxon>Endopterygota</taxon>
        <taxon>Coleoptera</taxon>
        <taxon>Polyphaga</taxon>
        <taxon>Cucujiformia</taxon>
        <taxon>Tenebrionidae</taxon>
        <taxon>Zophobas</taxon>
    </lineage>
</organism>
<feature type="repeat" description="ANK" evidence="3">
    <location>
        <begin position="1223"/>
        <end position="1255"/>
    </location>
</feature>
<feature type="repeat" description="ANK" evidence="3">
    <location>
        <begin position="1256"/>
        <end position="1288"/>
    </location>
</feature>
<accession>A0AA38MC09</accession>
<dbReference type="Pfam" id="PF00023">
    <property type="entry name" value="Ank"/>
    <property type="match status" value="2"/>
</dbReference>
<dbReference type="PANTHER" id="PTHR24198">
    <property type="entry name" value="ANKYRIN REPEAT AND PROTEIN KINASE DOMAIN-CONTAINING PROTEIN"/>
    <property type="match status" value="1"/>
</dbReference>